<keyword evidence="4" id="KW-0804">Transcription</keyword>
<evidence type="ECO:0000256" key="6">
    <source>
        <dbReference type="SAM" id="MobiDB-lite"/>
    </source>
</evidence>
<evidence type="ECO:0000256" key="4">
    <source>
        <dbReference type="ARBA" id="ARBA00023163"/>
    </source>
</evidence>
<comment type="subcellular location">
    <subcellularLocation>
        <location evidence="1">Nucleus</location>
    </subcellularLocation>
</comment>
<reference evidence="8 9" key="1">
    <citation type="submission" date="2024-02" db="EMBL/GenBank/DDBJ databases">
        <authorList>
            <person name="Vignale AGUSTIN F."/>
            <person name="Sosa J E."/>
            <person name="Modenutti C."/>
        </authorList>
    </citation>
    <scope>NUCLEOTIDE SEQUENCE [LARGE SCALE GENOMIC DNA]</scope>
</reference>
<keyword evidence="9" id="KW-1185">Reference proteome</keyword>
<dbReference type="PANTHER" id="PTHR21654">
    <property type="entry name" value="FI21293P1"/>
    <property type="match status" value="1"/>
</dbReference>
<evidence type="ECO:0000313" key="9">
    <source>
        <dbReference type="Proteomes" id="UP001642360"/>
    </source>
</evidence>
<dbReference type="EMBL" id="CAUOFW020002914">
    <property type="protein sequence ID" value="CAK9156802.1"/>
    <property type="molecule type" value="Genomic_DNA"/>
</dbReference>
<protein>
    <recommendedName>
        <fullName evidence="7">Myb-like domain-containing protein</fullName>
    </recommendedName>
</protein>
<name>A0ABC8SHY1_9AQUA</name>
<evidence type="ECO:0000259" key="7">
    <source>
        <dbReference type="PROSITE" id="PS50090"/>
    </source>
</evidence>
<feature type="region of interest" description="Disordered" evidence="6">
    <location>
        <begin position="165"/>
        <end position="194"/>
    </location>
</feature>
<dbReference type="Gene3D" id="1.10.10.60">
    <property type="entry name" value="Homeodomain-like"/>
    <property type="match status" value="1"/>
</dbReference>
<evidence type="ECO:0000256" key="2">
    <source>
        <dbReference type="ARBA" id="ARBA00023015"/>
    </source>
</evidence>
<keyword evidence="3" id="KW-0238">DNA-binding</keyword>
<evidence type="ECO:0000256" key="3">
    <source>
        <dbReference type="ARBA" id="ARBA00023125"/>
    </source>
</evidence>
<sequence length="416" mass="46903">MLMEVFTGDRKIPTDDVVGFPDNLTPLAQTADDILCPNPTARVHPQPDVGRCSLTLPQKLRPIRCNGRNVTEYFEDLNGGLDGALMSCDGVVSSYELGFLTQLSSPKLCVGNGVPEACGGVLPGNSSVSLAGNTPAVLVQQMKSEMEAECMNIVSKARILEAELSSSSEDGDKSSKAIKEPLNQKRKRKRKTRKKLKLFLENMMGRVMQKQEQMQKQFIDMIEKKEQERIIREEAWKQQEMERAKKDEVMRAQETSRGLALISFIQNVLGHEIQTPKPLEILCPERDEGEIHNQEDSKCDPSNWRWPKSEVQALITVRTALDHKFLKGPKCSVWEEVAAGLSNMGYSRTAKKCKEKWENINKYYKRTMENGKKRPDSGKLCSYFHELDVLYNSGLISPANASNFVENEIEDNTVKE</sequence>
<proteinExistence type="predicted"/>
<dbReference type="FunFam" id="1.10.10.60:FF:000092">
    <property type="entry name" value="Trihelix transcription factor GT-2"/>
    <property type="match status" value="1"/>
</dbReference>
<evidence type="ECO:0000313" key="8">
    <source>
        <dbReference type="EMBL" id="CAK9156802.1"/>
    </source>
</evidence>
<dbReference type="Proteomes" id="UP001642360">
    <property type="component" value="Unassembled WGS sequence"/>
</dbReference>
<dbReference type="PROSITE" id="PS50090">
    <property type="entry name" value="MYB_LIKE"/>
    <property type="match status" value="1"/>
</dbReference>
<keyword evidence="2" id="KW-0805">Transcription regulation</keyword>
<dbReference type="GO" id="GO:0006355">
    <property type="term" value="P:regulation of DNA-templated transcription"/>
    <property type="evidence" value="ECO:0007669"/>
    <property type="project" value="UniProtKB-ARBA"/>
</dbReference>
<dbReference type="CDD" id="cd12203">
    <property type="entry name" value="GT1"/>
    <property type="match status" value="1"/>
</dbReference>
<comment type="caution">
    <text evidence="8">The sequence shown here is derived from an EMBL/GenBank/DDBJ whole genome shotgun (WGS) entry which is preliminary data.</text>
</comment>
<keyword evidence="5" id="KW-0539">Nucleus</keyword>
<dbReference type="AlphaFoldDB" id="A0ABC8SHY1"/>
<feature type="domain" description="Myb-like" evidence="7">
    <location>
        <begin position="305"/>
        <end position="361"/>
    </location>
</feature>
<accession>A0ABC8SHY1</accession>
<dbReference type="InterPro" id="IPR044822">
    <property type="entry name" value="Myb_DNA-bind_4"/>
</dbReference>
<dbReference type="GO" id="GO:0005634">
    <property type="term" value="C:nucleus"/>
    <property type="evidence" value="ECO:0007669"/>
    <property type="project" value="UniProtKB-SubCell"/>
</dbReference>
<dbReference type="InterPro" id="IPR001005">
    <property type="entry name" value="SANT/Myb"/>
</dbReference>
<dbReference type="GO" id="GO:0003677">
    <property type="term" value="F:DNA binding"/>
    <property type="evidence" value="ECO:0007669"/>
    <property type="project" value="UniProtKB-KW"/>
</dbReference>
<evidence type="ECO:0000256" key="5">
    <source>
        <dbReference type="ARBA" id="ARBA00023242"/>
    </source>
</evidence>
<gene>
    <name evidence="8" type="ORF">ILEXP_LOCUS25354</name>
</gene>
<feature type="compositionally biased region" description="Basic and acidic residues" evidence="6">
    <location>
        <begin position="170"/>
        <end position="183"/>
    </location>
</feature>
<dbReference type="Pfam" id="PF13837">
    <property type="entry name" value="Myb_DNA-bind_4"/>
    <property type="match status" value="1"/>
</dbReference>
<evidence type="ECO:0000256" key="1">
    <source>
        <dbReference type="ARBA" id="ARBA00004123"/>
    </source>
</evidence>
<organism evidence="8 9">
    <name type="scientific">Ilex paraguariensis</name>
    <name type="common">yerba mate</name>
    <dbReference type="NCBI Taxonomy" id="185542"/>
    <lineage>
        <taxon>Eukaryota</taxon>
        <taxon>Viridiplantae</taxon>
        <taxon>Streptophyta</taxon>
        <taxon>Embryophyta</taxon>
        <taxon>Tracheophyta</taxon>
        <taxon>Spermatophyta</taxon>
        <taxon>Magnoliopsida</taxon>
        <taxon>eudicotyledons</taxon>
        <taxon>Gunneridae</taxon>
        <taxon>Pentapetalae</taxon>
        <taxon>asterids</taxon>
        <taxon>campanulids</taxon>
        <taxon>Aquifoliales</taxon>
        <taxon>Aquifoliaceae</taxon>
        <taxon>Ilex</taxon>
    </lineage>
</organism>
<dbReference type="PANTHER" id="PTHR21654:SF7">
    <property type="entry name" value="HOMEODOMAIN-LIKE SUPERFAMILY PROTEIN"/>
    <property type="match status" value="1"/>
</dbReference>
<feature type="compositionally biased region" description="Basic residues" evidence="6">
    <location>
        <begin position="184"/>
        <end position="194"/>
    </location>
</feature>